<dbReference type="EMBL" id="CP001669">
    <property type="protein sequence ID" value="AFZ80142.1"/>
    <property type="molecule type" value="Genomic_DNA"/>
</dbReference>
<proteinExistence type="predicted"/>
<protein>
    <submittedName>
        <fullName evidence="2">Uncharacterized protein</fullName>
    </submittedName>
</protein>
<dbReference type="AlphaFoldDB" id="L0AX24"/>
<feature type="region of interest" description="Disordered" evidence="1">
    <location>
        <begin position="835"/>
        <end position="878"/>
    </location>
</feature>
<feature type="compositionally biased region" description="Polar residues" evidence="1">
    <location>
        <begin position="850"/>
        <end position="869"/>
    </location>
</feature>
<sequence>MAYRHSITDGRLAGIYYNNTGGQRRRKNLSGLRFPMDAVQNVYAFYCAGDGPSLIYVDSQSPMAKGWYKKELGTDTWRWTYAGIKSYDLNNELMCDEWMKLKITLEGCGCGGLPECSGHTMSLEQLKKELEKEEREQEKLRRVMTSAAAQPQLQEQTLPPAPVRPPQDSASSDGSRRDVSPVHSTISFTSSSQQDDTGIPHEVTIDINKRSVIGQTIYGGNASTVYITPNSTTLDGFTEYIHKAYDRKGDCFTVKEFKYRGEKTNNIPKTSKVTSVSVCYWAALETRNQDTSRPLLVKITQRNPGEIQVKEIYYDNVSSKLDDNTQWRLWTEFSPKPDELRDRLTSLNCSLNYVVNIDVSRTRGNYCGHLKAHIPGRVKVENVDDHGGLGNYKAYKHELNTNSGNTFHISALKYGNGKILTGVPTPVLDVSSVTVYFCARDTRSGGIAQNPLMIYIDSAKLGKESKWFQKPDKDTDPWKSVELLPENDRAYDKIVGILDTLSSPCKLADVTIDIYQRGTSSARIFYPHSYSVSNRILVTGVGGSPPGFTEYKHTDNSASKNTFTVSGFEYNKEKVKAGLSGGTSKVTGVSVYYWSPLEDPTRKGHPDKRGRPLLVKVVTKDLGGEEKSTYYENKGDPGNLNWMNVNDDLKGANLEVKLKLLNCKLNDAVTVDLSYTASYKGNWYCCADHNSKDKKIYFREVQVSCKHKSPSISAYRHFIGVGATLAGIKYHEGDKVKNITLTGQRFPMDGVESISVFYCGEVPKLIYLEGGVSTVSNKWFKRDSSDAPWEEVRSLNIIPDKLTKTINCNKYNQVVNVLKHFVGCSNYQECNKPKENGPKPLLKAAPQPAHHTTSETSTPLTAPSVTTPEPTAEERDPEAKALAEIPIAATTSLWLTFGAPSATLTGAGGLTGLGWWAFKRSKGDPWVRQI</sequence>
<reference evidence="2 3" key="1">
    <citation type="journal article" date="2012" name="BMC Genomics">
        <title>Comparative genomic analysis and phylogenetic position of Theileria equi.</title>
        <authorList>
            <person name="Kappmeyer L.S."/>
            <person name="Thiagarajan M."/>
            <person name="Herndon D.R."/>
            <person name="Ramsay J.D."/>
            <person name="Caler E."/>
            <person name="Djikeng A."/>
            <person name="Gillespie J.J."/>
            <person name="Lau A.O."/>
            <person name="Roalson E.H."/>
            <person name="Silva J.C."/>
            <person name="Silva M.G."/>
            <person name="Suarez C.E."/>
            <person name="Ueti M.W."/>
            <person name="Nene V.M."/>
            <person name="Mealey R.H."/>
            <person name="Knowles D.P."/>
            <person name="Brayton K.A."/>
        </authorList>
    </citation>
    <scope>NUCLEOTIDE SEQUENCE [LARGE SCALE GENOMIC DNA]</scope>
    <source>
        <strain evidence="2 3">WA</strain>
    </source>
</reference>
<dbReference type="STRING" id="1537102.L0AX24"/>
<feature type="compositionally biased region" description="Low complexity" evidence="1">
    <location>
        <begin position="838"/>
        <end position="849"/>
    </location>
</feature>
<evidence type="ECO:0000313" key="3">
    <source>
        <dbReference type="Proteomes" id="UP000031512"/>
    </source>
</evidence>
<dbReference type="KEGG" id="beq:BEWA_029940"/>
<feature type="compositionally biased region" description="Basic and acidic residues" evidence="1">
    <location>
        <begin position="130"/>
        <end position="141"/>
    </location>
</feature>
<dbReference type="RefSeq" id="XP_004829808.1">
    <property type="nucleotide sequence ID" value="XM_004829751.1"/>
</dbReference>
<name>L0AX24_THEEQ</name>
<feature type="compositionally biased region" description="Polar residues" evidence="1">
    <location>
        <begin position="182"/>
        <end position="196"/>
    </location>
</feature>
<feature type="region of interest" description="Disordered" evidence="1">
    <location>
        <begin position="130"/>
        <end position="199"/>
    </location>
</feature>
<evidence type="ECO:0000313" key="2">
    <source>
        <dbReference type="EMBL" id="AFZ80142.1"/>
    </source>
</evidence>
<organism evidence="2 3">
    <name type="scientific">Theileria equi strain WA</name>
    <dbReference type="NCBI Taxonomy" id="1537102"/>
    <lineage>
        <taxon>Eukaryota</taxon>
        <taxon>Sar</taxon>
        <taxon>Alveolata</taxon>
        <taxon>Apicomplexa</taxon>
        <taxon>Aconoidasida</taxon>
        <taxon>Piroplasmida</taxon>
        <taxon>Theileriidae</taxon>
        <taxon>Theileria</taxon>
    </lineage>
</organism>
<dbReference type="GeneID" id="15803563"/>
<dbReference type="Proteomes" id="UP000031512">
    <property type="component" value="Chromosome 1"/>
</dbReference>
<dbReference type="eggNOG" id="ENOG502TN9I">
    <property type="taxonomic scope" value="Eukaryota"/>
</dbReference>
<dbReference type="OrthoDB" id="361062at2759"/>
<evidence type="ECO:0000256" key="1">
    <source>
        <dbReference type="SAM" id="MobiDB-lite"/>
    </source>
</evidence>
<keyword evidence="3" id="KW-1185">Reference proteome</keyword>
<gene>
    <name evidence="2" type="ORF">BEWA_029940</name>
</gene>
<dbReference type="VEuPathDB" id="PiroplasmaDB:BEWA_029940"/>
<feature type="compositionally biased region" description="Polar residues" evidence="1">
    <location>
        <begin position="147"/>
        <end position="157"/>
    </location>
</feature>
<accession>L0AX24</accession>